<feature type="transmembrane region" description="Helical" evidence="2">
    <location>
        <begin position="30"/>
        <end position="48"/>
    </location>
</feature>
<evidence type="ECO:0000256" key="2">
    <source>
        <dbReference type="SAM" id="Phobius"/>
    </source>
</evidence>
<dbReference type="RefSeq" id="WP_377579358.1">
    <property type="nucleotide sequence ID" value="NZ_JBHTMP010000126.1"/>
</dbReference>
<organism evidence="3 4">
    <name type="scientific">Micromonospora sonneratiae</name>
    <dbReference type="NCBI Taxonomy" id="1184706"/>
    <lineage>
        <taxon>Bacteria</taxon>
        <taxon>Bacillati</taxon>
        <taxon>Actinomycetota</taxon>
        <taxon>Actinomycetes</taxon>
        <taxon>Micromonosporales</taxon>
        <taxon>Micromonosporaceae</taxon>
        <taxon>Micromonospora</taxon>
    </lineage>
</organism>
<comment type="caution">
    <text evidence="3">The sequence shown here is derived from an EMBL/GenBank/DDBJ whole genome shotgun (WGS) entry which is preliminary data.</text>
</comment>
<name>A0ABW3YQL3_9ACTN</name>
<dbReference type="EMBL" id="JBHTMP010000126">
    <property type="protein sequence ID" value="MFD1326158.1"/>
    <property type="molecule type" value="Genomic_DNA"/>
</dbReference>
<keyword evidence="2" id="KW-1133">Transmembrane helix</keyword>
<feature type="region of interest" description="Disordered" evidence="1">
    <location>
        <begin position="1"/>
        <end position="22"/>
    </location>
</feature>
<sequence>MSDPYQISEGPEAPRPAPPATARGRAVRPLLWLALVISVAANVVSSAADINMFIGSGFGLIALTCATGLIVHHYRHRRR</sequence>
<evidence type="ECO:0000256" key="1">
    <source>
        <dbReference type="SAM" id="MobiDB-lite"/>
    </source>
</evidence>
<dbReference type="Proteomes" id="UP001597260">
    <property type="component" value="Unassembled WGS sequence"/>
</dbReference>
<evidence type="ECO:0000313" key="3">
    <source>
        <dbReference type="EMBL" id="MFD1326158.1"/>
    </source>
</evidence>
<protein>
    <recommendedName>
        <fullName evidence="5">MYXO-CTERM domain-containing protein</fullName>
    </recommendedName>
</protein>
<evidence type="ECO:0000313" key="4">
    <source>
        <dbReference type="Proteomes" id="UP001597260"/>
    </source>
</evidence>
<gene>
    <name evidence="3" type="ORF">ACFQ4H_34280</name>
</gene>
<feature type="transmembrane region" description="Helical" evidence="2">
    <location>
        <begin position="54"/>
        <end position="74"/>
    </location>
</feature>
<keyword evidence="2" id="KW-0472">Membrane</keyword>
<reference evidence="4" key="1">
    <citation type="journal article" date="2019" name="Int. J. Syst. Evol. Microbiol.">
        <title>The Global Catalogue of Microorganisms (GCM) 10K type strain sequencing project: providing services to taxonomists for standard genome sequencing and annotation.</title>
        <authorList>
            <consortium name="The Broad Institute Genomics Platform"/>
            <consortium name="The Broad Institute Genome Sequencing Center for Infectious Disease"/>
            <person name="Wu L."/>
            <person name="Ma J."/>
        </authorList>
    </citation>
    <scope>NUCLEOTIDE SEQUENCE [LARGE SCALE GENOMIC DNA]</scope>
    <source>
        <strain evidence="4">JCM 31037</strain>
    </source>
</reference>
<keyword evidence="2" id="KW-0812">Transmembrane</keyword>
<evidence type="ECO:0008006" key="5">
    <source>
        <dbReference type="Google" id="ProtNLM"/>
    </source>
</evidence>
<accession>A0ABW3YQL3</accession>
<keyword evidence="4" id="KW-1185">Reference proteome</keyword>
<proteinExistence type="predicted"/>